<proteinExistence type="predicted"/>
<evidence type="ECO:0000313" key="1">
    <source>
        <dbReference type="EnsemblMetazoa" id="AMEM011436-PA"/>
    </source>
</evidence>
<reference evidence="1" key="1">
    <citation type="submission" date="2020-05" db="UniProtKB">
        <authorList>
            <consortium name="EnsemblMetazoa"/>
        </authorList>
    </citation>
    <scope>IDENTIFICATION</scope>
    <source>
        <strain evidence="1">MAF</strain>
    </source>
</reference>
<name>A0A182VA36_ANOME</name>
<protein>
    <submittedName>
        <fullName evidence="1">Uncharacterized protein</fullName>
    </submittedName>
</protein>
<sequence length="246" mass="26482">MLLLSHFPPIIAGRTVHWATRIAVKLLLLLLGIVQGHSIASIGRLLHRMVHWNASTALLRKVMRKVQIIVLRDRTTDRRSRRIARSSFESVTFLPPPAPSSSISSAFSSANGSEGVFARARVSTSGVFGRVGNTSFVCVLYRSAVGVLLRNRLPGPSFFSSPPLPPNLAISMLLRSLFVSLLLAGSEAVEMGPAPAPPEAISAPGPRCTFSVVSMFFGQSFSTCTTSLWLMSFTGIELMLSSTSPS</sequence>
<dbReference type="EnsemblMetazoa" id="AMEM011436-RA">
    <property type="protein sequence ID" value="AMEM011436-PA"/>
    <property type="gene ID" value="AMEM011436"/>
</dbReference>
<keyword evidence="2" id="KW-1185">Reference proteome</keyword>
<evidence type="ECO:0000313" key="2">
    <source>
        <dbReference type="Proteomes" id="UP000075903"/>
    </source>
</evidence>
<dbReference type="VEuPathDB" id="VectorBase:AMEM011436"/>
<organism evidence="1 2">
    <name type="scientific">Anopheles merus</name>
    <name type="common">Mosquito</name>
    <dbReference type="NCBI Taxonomy" id="30066"/>
    <lineage>
        <taxon>Eukaryota</taxon>
        <taxon>Metazoa</taxon>
        <taxon>Ecdysozoa</taxon>
        <taxon>Arthropoda</taxon>
        <taxon>Hexapoda</taxon>
        <taxon>Insecta</taxon>
        <taxon>Pterygota</taxon>
        <taxon>Neoptera</taxon>
        <taxon>Endopterygota</taxon>
        <taxon>Diptera</taxon>
        <taxon>Nematocera</taxon>
        <taxon>Culicoidea</taxon>
        <taxon>Culicidae</taxon>
        <taxon>Anophelinae</taxon>
        <taxon>Anopheles</taxon>
    </lineage>
</organism>
<dbReference type="Proteomes" id="UP000075903">
    <property type="component" value="Unassembled WGS sequence"/>
</dbReference>
<dbReference type="AlphaFoldDB" id="A0A182VA36"/>
<accession>A0A182VA36</accession>